<dbReference type="GO" id="GO:0004497">
    <property type="term" value="F:monooxygenase activity"/>
    <property type="evidence" value="ECO:0007669"/>
    <property type="project" value="UniProtKB-KW"/>
</dbReference>
<feature type="domain" description="FAD-binding" evidence="5">
    <location>
        <begin position="5"/>
        <end position="354"/>
    </location>
</feature>
<protein>
    <submittedName>
        <fullName evidence="6">FAD/NAD(P)-binding domain-containing protein</fullName>
    </submittedName>
</protein>
<proteinExistence type="predicted"/>
<reference evidence="6" key="1">
    <citation type="journal article" date="2020" name="Stud. Mycol.">
        <title>101 Dothideomycetes genomes: a test case for predicting lifestyles and emergence of pathogens.</title>
        <authorList>
            <person name="Haridas S."/>
            <person name="Albert R."/>
            <person name="Binder M."/>
            <person name="Bloem J."/>
            <person name="Labutti K."/>
            <person name="Salamov A."/>
            <person name="Andreopoulos B."/>
            <person name="Baker S."/>
            <person name="Barry K."/>
            <person name="Bills G."/>
            <person name="Bluhm B."/>
            <person name="Cannon C."/>
            <person name="Castanera R."/>
            <person name="Culley D."/>
            <person name="Daum C."/>
            <person name="Ezra D."/>
            <person name="Gonzalez J."/>
            <person name="Henrissat B."/>
            <person name="Kuo A."/>
            <person name="Liang C."/>
            <person name="Lipzen A."/>
            <person name="Lutzoni F."/>
            <person name="Magnuson J."/>
            <person name="Mondo S."/>
            <person name="Nolan M."/>
            <person name="Ohm R."/>
            <person name="Pangilinan J."/>
            <person name="Park H.-J."/>
            <person name="Ramirez L."/>
            <person name="Alfaro M."/>
            <person name="Sun H."/>
            <person name="Tritt A."/>
            <person name="Yoshinaga Y."/>
            <person name="Zwiers L.-H."/>
            <person name="Turgeon B."/>
            <person name="Goodwin S."/>
            <person name="Spatafora J."/>
            <person name="Crous P."/>
            <person name="Grigoriev I."/>
        </authorList>
    </citation>
    <scope>NUCLEOTIDE SEQUENCE</scope>
    <source>
        <strain evidence="6">CBS 122368</strain>
    </source>
</reference>
<evidence type="ECO:0000256" key="4">
    <source>
        <dbReference type="ARBA" id="ARBA00023033"/>
    </source>
</evidence>
<dbReference type="Gene3D" id="3.50.50.60">
    <property type="entry name" value="FAD/NAD(P)-binding domain"/>
    <property type="match status" value="1"/>
</dbReference>
<name>A0A6A6HT89_9PLEO</name>
<keyword evidence="4" id="KW-0503">Monooxygenase</keyword>
<dbReference type="EMBL" id="ML987213">
    <property type="protein sequence ID" value="KAF2241231.1"/>
    <property type="molecule type" value="Genomic_DNA"/>
</dbReference>
<evidence type="ECO:0000313" key="6">
    <source>
        <dbReference type="EMBL" id="KAF2241231.1"/>
    </source>
</evidence>
<keyword evidence="7" id="KW-1185">Reference proteome</keyword>
<dbReference type="GO" id="GO:0071949">
    <property type="term" value="F:FAD binding"/>
    <property type="evidence" value="ECO:0007669"/>
    <property type="project" value="InterPro"/>
</dbReference>
<keyword evidence="2" id="KW-0274">FAD</keyword>
<gene>
    <name evidence="6" type="ORF">BU26DRAFT_525428</name>
</gene>
<keyword evidence="1" id="KW-0285">Flavoprotein</keyword>
<dbReference type="OrthoDB" id="655030at2759"/>
<keyword evidence="3" id="KW-0560">Oxidoreductase</keyword>
<dbReference type="InterPro" id="IPR002938">
    <property type="entry name" value="FAD-bd"/>
</dbReference>
<evidence type="ECO:0000259" key="5">
    <source>
        <dbReference type="Pfam" id="PF01494"/>
    </source>
</evidence>
<dbReference type="Pfam" id="PF01494">
    <property type="entry name" value="FAD_binding_3"/>
    <property type="match status" value="1"/>
</dbReference>
<dbReference type="InterPro" id="IPR036188">
    <property type="entry name" value="FAD/NAD-bd_sf"/>
</dbReference>
<dbReference type="AlphaFoldDB" id="A0A6A6HT89"/>
<dbReference type="SUPFAM" id="SSF51905">
    <property type="entry name" value="FAD/NAD(P)-binding domain"/>
    <property type="match status" value="1"/>
</dbReference>
<dbReference type="PANTHER" id="PTHR46972:SF1">
    <property type="entry name" value="FAD DEPENDENT OXIDOREDUCTASE DOMAIN-CONTAINING PROTEIN"/>
    <property type="match status" value="1"/>
</dbReference>
<dbReference type="Proteomes" id="UP000800094">
    <property type="component" value="Unassembled WGS sequence"/>
</dbReference>
<evidence type="ECO:0000256" key="1">
    <source>
        <dbReference type="ARBA" id="ARBA00022630"/>
    </source>
</evidence>
<evidence type="ECO:0000313" key="7">
    <source>
        <dbReference type="Proteomes" id="UP000800094"/>
    </source>
</evidence>
<evidence type="ECO:0000256" key="2">
    <source>
        <dbReference type="ARBA" id="ARBA00022827"/>
    </source>
</evidence>
<evidence type="ECO:0000256" key="3">
    <source>
        <dbReference type="ARBA" id="ARBA00023002"/>
    </source>
</evidence>
<accession>A0A6A6HT89</accession>
<dbReference type="PRINTS" id="PR00420">
    <property type="entry name" value="RNGMNOXGNASE"/>
</dbReference>
<sequence>MAPKIAIIGAGPGGCILARLLHQHNIPCTIFEGEKSVNYRSQGGTLDLRARTGLQAVKDAGLWPEFLKHARYDGESMLICDKSRRAWMKRPPSKQGEKNALHQAPEIDRSALRQMLMESLPEGIVRWNYRLKSVEPDMAMVFENGEVQRGYDLIVGADGAFSKARNLLSSEKPFYSGLGGYSLSIPDAENTAPEVYKLVNRGSVFSFGDLKTLNAQQLGDGSINISYYAHFPEDYASTCGYDVTDLESVKKELRRELHDWSPELKNTFEKAQGTVQWRNLYMLPVGFQWEHRKGLTLLGDAAHLMTPFGGIGVNTAFYDAMLLSRAIIDYTNSAGANDLDTHVIKYENEMLAFAKEGQILTEGSMKDMLFTPGAPRTSIESYILRHMRPEFPAWSHPFLSVLVHTVYFFYKLFV</sequence>
<dbReference type="GeneID" id="54583834"/>
<dbReference type="PANTHER" id="PTHR46972">
    <property type="entry name" value="MONOOXYGENASE ASQM-RELATED"/>
    <property type="match status" value="1"/>
</dbReference>
<organism evidence="6 7">
    <name type="scientific">Trematosphaeria pertusa</name>
    <dbReference type="NCBI Taxonomy" id="390896"/>
    <lineage>
        <taxon>Eukaryota</taxon>
        <taxon>Fungi</taxon>
        <taxon>Dikarya</taxon>
        <taxon>Ascomycota</taxon>
        <taxon>Pezizomycotina</taxon>
        <taxon>Dothideomycetes</taxon>
        <taxon>Pleosporomycetidae</taxon>
        <taxon>Pleosporales</taxon>
        <taxon>Massarineae</taxon>
        <taxon>Trematosphaeriaceae</taxon>
        <taxon>Trematosphaeria</taxon>
    </lineage>
</organism>
<dbReference type="RefSeq" id="XP_033676235.1">
    <property type="nucleotide sequence ID" value="XM_033830504.1"/>
</dbReference>